<dbReference type="InterPro" id="IPR001245">
    <property type="entry name" value="Ser-Thr/Tyr_kinase_cat_dom"/>
</dbReference>
<dbReference type="Proteomes" id="UP001318860">
    <property type="component" value="Unassembled WGS sequence"/>
</dbReference>
<protein>
    <recommendedName>
        <fullName evidence="1">Protein kinase domain-containing protein</fullName>
    </recommendedName>
</protein>
<dbReference type="InterPro" id="IPR046959">
    <property type="entry name" value="PRK1-6/SRF4-like"/>
</dbReference>
<dbReference type="Pfam" id="PF07714">
    <property type="entry name" value="PK_Tyr_Ser-Thr"/>
    <property type="match status" value="1"/>
</dbReference>
<dbReference type="PANTHER" id="PTHR48007">
    <property type="entry name" value="LEUCINE-RICH REPEAT RECEPTOR-LIKE PROTEIN KINASE PXC1"/>
    <property type="match status" value="1"/>
</dbReference>
<evidence type="ECO:0000259" key="1">
    <source>
        <dbReference type="PROSITE" id="PS50011"/>
    </source>
</evidence>
<keyword evidence="3" id="KW-1185">Reference proteome</keyword>
<dbReference type="PANTHER" id="PTHR48007:SF4">
    <property type="entry name" value="LEUCINE-RICH REPEAT RECEPTOR-LIKE PROTEIN KINASE PXC1"/>
    <property type="match status" value="1"/>
</dbReference>
<evidence type="ECO:0000313" key="2">
    <source>
        <dbReference type="EMBL" id="KAK6155607.1"/>
    </source>
</evidence>
<comment type="caution">
    <text evidence="2">The sequence shown here is derived from an EMBL/GenBank/DDBJ whole genome shotgun (WGS) entry which is preliminary data.</text>
</comment>
<dbReference type="InterPro" id="IPR011009">
    <property type="entry name" value="Kinase-like_dom_sf"/>
</dbReference>
<organism evidence="2 3">
    <name type="scientific">Rehmannia glutinosa</name>
    <name type="common">Chinese foxglove</name>
    <dbReference type="NCBI Taxonomy" id="99300"/>
    <lineage>
        <taxon>Eukaryota</taxon>
        <taxon>Viridiplantae</taxon>
        <taxon>Streptophyta</taxon>
        <taxon>Embryophyta</taxon>
        <taxon>Tracheophyta</taxon>
        <taxon>Spermatophyta</taxon>
        <taxon>Magnoliopsida</taxon>
        <taxon>eudicotyledons</taxon>
        <taxon>Gunneridae</taxon>
        <taxon>Pentapetalae</taxon>
        <taxon>asterids</taxon>
        <taxon>lamiids</taxon>
        <taxon>Lamiales</taxon>
        <taxon>Orobanchaceae</taxon>
        <taxon>Rehmannieae</taxon>
        <taxon>Rehmannia</taxon>
    </lineage>
</organism>
<dbReference type="Gene3D" id="1.10.510.10">
    <property type="entry name" value="Transferase(Phosphotransferase) domain 1"/>
    <property type="match status" value="1"/>
</dbReference>
<reference evidence="2 3" key="1">
    <citation type="journal article" date="2021" name="Comput. Struct. Biotechnol. J.">
        <title>De novo genome assembly of the potent medicinal plant Rehmannia glutinosa using nanopore technology.</title>
        <authorList>
            <person name="Ma L."/>
            <person name="Dong C."/>
            <person name="Song C."/>
            <person name="Wang X."/>
            <person name="Zheng X."/>
            <person name="Niu Y."/>
            <person name="Chen S."/>
            <person name="Feng W."/>
        </authorList>
    </citation>
    <scope>NUCLEOTIDE SEQUENCE [LARGE SCALE GENOMIC DNA]</scope>
    <source>
        <strain evidence="2">DH-2019</strain>
    </source>
</reference>
<sequence>MSTIYDNWERLVAAVLRREQLWQLCHQNSISSSLTSSFSSNFSLNSQFPRNSSFNFSNQKRELPKHGHSLPFHALARIKVRVRFSQNLHFIVFSDDSPFTFEAETLLNSPSDNLGEEIGTFGGSYVVSLGNDFIVVRRLMVDKLSREILEQQLKMFGKIVHENLVNQRGYYFYELYTLHSFGIYDYFRQGSVSSMLYGKGDQTQVQLDWDTRIRIAIGAARGLAHIHKQCGGRLVHGNVKASNIFINSQGYGCLADLNLTNFLNPSAPTVITLRGYRPPEAETTVSQASDVYSFGVFLLELLGGKSPIHTITQEYGHWARHKARDDWMILVFDTWLLRIPTIKDEMQDMLNIALSCVEKNPDKRPNMESVAEMLDRIID</sequence>
<evidence type="ECO:0000313" key="3">
    <source>
        <dbReference type="Proteomes" id="UP001318860"/>
    </source>
</evidence>
<dbReference type="EMBL" id="JABTTQ020000005">
    <property type="protein sequence ID" value="KAK6155607.1"/>
    <property type="molecule type" value="Genomic_DNA"/>
</dbReference>
<dbReference type="InterPro" id="IPR000719">
    <property type="entry name" value="Prot_kinase_dom"/>
</dbReference>
<name>A0ABR0X9N2_REHGL</name>
<dbReference type="SUPFAM" id="SSF56112">
    <property type="entry name" value="Protein kinase-like (PK-like)"/>
    <property type="match status" value="1"/>
</dbReference>
<feature type="domain" description="Protein kinase" evidence="1">
    <location>
        <begin position="112"/>
        <end position="378"/>
    </location>
</feature>
<proteinExistence type="predicted"/>
<accession>A0ABR0X9N2</accession>
<dbReference type="PROSITE" id="PS50011">
    <property type="entry name" value="PROTEIN_KINASE_DOM"/>
    <property type="match status" value="1"/>
</dbReference>
<gene>
    <name evidence="2" type="ORF">DH2020_009855</name>
</gene>